<dbReference type="AlphaFoldDB" id="S4PG59"/>
<reference evidence="1" key="2">
    <citation type="submission" date="2013-05" db="EMBL/GenBank/DDBJ databases">
        <authorList>
            <person name="Carter J.-M."/>
            <person name="Baker S.C."/>
            <person name="Pink R."/>
            <person name="Carter D.R.F."/>
            <person name="Collins A."/>
            <person name="Tomlin J."/>
            <person name="Gibbs M."/>
            <person name="Breuker C.J."/>
        </authorList>
    </citation>
    <scope>NUCLEOTIDE SEQUENCE</scope>
    <source>
        <tissue evidence="1">Ovary</tissue>
    </source>
</reference>
<sequence length="107" mass="12256">MSLIFSLHCHDVDLKSRFSQSCPGGLRVLETSRGSTSAYLVSRVKCKNVGLALPINLDAKIRLKKNGNKIFDYFVFQWEMVVLRQKVLSFLIQMVKVFGKNFCQRVL</sequence>
<name>S4PG59_9NEOP</name>
<dbReference type="EMBL" id="GAIX01006290">
    <property type="protein sequence ID" value="JAA86270.1"/>
    <property type="molecule type" value="Transcribed_RNA"/>
</dbReference>
<protein>
    <submittedName>
        <fullName evidence="1">Uncharacterized protein</fullName>
    </submittedName>
</protein>
<reference evidence="1" key="1">
    <citation type="journal article" date="2013" name="BMC Genomics">
        <title>Unscrambling butterfly oogenesis.</title>
        <authorList>
            <person name="Carter J.M."/>
            <person name="Baker S.C."/>
            <person name="Pink R."/>
            <person name="Carter D.R."/>
            <person name="Collins A."/>
            <person name="Tomlin J."/>
            <person name="Gibbs M."/>
            <person name="Breuker C.J."/>
        </authorList>
    </citation>
    <scope>NUCLEOTIDE SEQUENCE</scope>
    <source>
        <tissue evidence="1">Ovary</tissue>
    </source>
</reference>
<organism evidence="1">
    <name type="scientific">Pararge aegeria</name>
    <name type="common">speckled wood butterfly</name>
    <dbReference type="NCBI Taxonomy" id="116150"/>
    <lineage>
        <taxon>Eukaryota</taxon>
        <taxon>Metazoa</taxon>
        <taxon>Ecdysozoa</taxon>
        <taxon>Arthropoda</taxon>
        <taxon>Hexapoda</taxon>
        <taxon>Insecta</taxon>
        <taxon>Pterygota</taxon>
        <taxon>Neoptera</taxon>
        <taxon>Endopterygota</taxon>
        <taxon>Lepidoptera</taxon>
        <taxon>Glossata</taxon>
        <taxon>Ditrysia</taxon>
        <taxon>Papilionoidea</taxon>
        <taxon>Nymphalidae</taxon>
        <taxon>Satyrinae</taxon>
        <taxon>Satyrini</taxon>
        <taxon>Parargina</taxon>
        <taxon>Pararge</taxon>
    </lineage>
</organism>
<evidence type="ECO:0000313" key="1">
    <source>
        <dbReference type="EMBL" id="JAA86270.1"/>
    </source>
</evidence>
<proteinExistence type="predicted"/>
<accession>S4PG59</accession>